<gene>
    <name evidence="1" type="ORF">Vadar_016356</name>
</gene>
<reference evidence="1 2" key="1">
    <citation type="journal article" date="2021" name="Hortic Res">
        <title>High-quality reference genome and annotation aids understanding of berry development for evergreen blueberry (Vaccinium darrowii).</title>
        <authorList>
            <person name="Yu J."/>
            <person name="Hulse-Kemp A.M."/>
            <person name="Babiker E."/>
            <person name="Staton M."/>
        </authorList>
    </citation>
    <scope>NUCLEOTIDE SEQUENCE [LARGE SCALE GENOMIC DNA]</scope>
    <source>
        <strain evidence="2">cv. NJ 8807/NJ 8810</strain>
        <tissue evidence="1">Young leaf</tissue>
    </source>
</reference>
<dbReference type="Proteomes" id="UP000828048">
    <property type="component" value="Chromosome 1"/>
</dbReference>
<name>A0ACB7XRG1_9ERIC</name>
<dbReference type="EMBL" id="CM037151">
    <property type="protein sequence ID" value="KAH7843414.1"/>
    <property type="molecule type" value="Genomic_DNA"/>
</dbReference>
<evidence type="ECO:0000313" key="1">
    <source>
        <dbReference type="EMBL" id="KAH7843414.1"/>
    </source>
</evidence>
<accession>A0ACB7XRG1</accession>
<evidence type="ECO:0000313" key="2">
    <source>
        <dbReference type="Proteomes" id="UP000828048"/>
    </source>
</evidence>
<proteinExistence type="predicted"/>
<organism evidence="1 2">
    <name type="scientific">Vaccinium darrowii</name>
    <dbReference type="NCBI Taxonomy" id="229202"/>
    <lineage>
        <taxon>Eukaryota</taxon>
        <taxon>Viridiplantae</taxon>
        <taxon>Streptophyta</taxon>
        <taxon>Embryophyta</taxon>
        <taxon>Tracheophyta</taxon>
        <taxon>Spermatophyta</taxon>
        <taxon>Magnoliopsida</taxon>
        <taxon>eudicotyledons</taxon>
        <taxon>Gunneridae</taxon>
        <taxon>Pentapetalae</taxon>
        <taxon>asterids</taxon>
        <taxon>Ericales</taxon>
        <taxon>Ericaceae</taxon>
        <taxon>Vaccinioideae</taxon>
        <taxon>Vaccinieae</taxon>
        <taxon>Vaccinium</taxon>
    </lineage>
</organism>
<keyword evidence="2" id="KW-1185">Reference proteome</keyword>
<protein>
    <submittedName>
        <fullName evidence="1">Uncharacterized protein</fullName>
    </submittedName>
</protein>
<sequence length="174" mass="18908">MIKIGPVGGAGTAWDDGGWFQISQIFVSHGNVIDSLQYQYIENGALVLSEKHGSNDGHTSAKFTVVTLDYPLEFLTAITGSYGWFSLVDGGQMQIVSSITFYTNTKTYGPFGCHRPNDAVFDFQLGPDNEFGGFHGIAGMYLNSIGVYVKPRTSIPDVDKAEVPPEVQFTGLLQ</sequence>
<comment type="caution">
    <text evidence="1">The sequence shown here is derived from an EMBL/GenBank/DDBJ whole genome shotgun (WGS) entry which is preliminary data.</text>
</comment>